<gene>
    <name evidence="1" type="ORF">HJG54_01085</name>
</gene>
<dbReference type="EMBL" id="CP053586">
    <property type="protein sequence ID" value="WNZ21601.1"/>
    <property type="molecule type" value="Genomic_DNA"/>
</dbReference>
<evidence type="ECO:0000313" key="1">
    <source>
        <dbReference type="EMBL" id="WNZ21601.1"/>
    </source>
</evidence>
<accession>A0AA97AGA4</accession>
<organism evidence="1">
    <name type="scientific">Leptolyngbya sp. NK1-12</name>
    <dbReference type="NCBI Taxonomy" id="2547451"/>
    <lineage>
        <taxon>Bacteria</taxon>
        <taxon>Bacillati</taxon>
        <taxon>Cyanobacteriota</taxon>
        <taxon>Cyanophyceae</taxon>
        <taxon>Leptolyngbyales</taxon>
        <taxon>Leptolyngbyaceae</taxon>
        <taxon>Leptolyngbya group</taxon>
        <taxon>Leptolyngbya</taxon>
    </lineage>
</organism>
<proteinExistence type="predicted"/>
<dbReference type="AlphaFoldDB" id="A0AA97AGA4"/>
<reference evidence="1" key="1">
    <citation type="submission" date="2020-05" db="EMBL/GenBank/DDBJ databases">
        <authorList>
            <person name="Zhu T."/>
            <person name="Keshari N."/>
            <person name="Lu X."/>
        </authorList>
    </citation>
    <scope>NUCLEOTIDE SEQUENCE</scope>
    <source>
        <strain evidence="1">NK1-12</strain>
    </source>
</reference>
<protein>
    <submittedName>
        <fullName evidence="1">Uncharacterized protein</fullName>
    </submittedName>
</protein>
<name>A0AA97AGA4_9CYAN</name>
<dbReference type="RefSeq" id="WP_316432856.1">
    <property type="nucleotide sequence ID" value="NZ_CP053586.1"/>
</dbReference>
<sequence length="54" mass="6060">MSIVPGTLVKLPDGRNGTVIPAPMRAKGRVLVKVQKGRKRWFKVDECVPVLVRY</sequence>